<dbReference type="InterPro" id="IPR024087">
    <property type="entry name" value="Creatininase-like_sf"/>
</dbReference>
<evidence type="ECO:0000313" key="7">
    <source>
        <dbReference type="Proteomes" id="UP000239814"/>
    </source>
</evidence>
<name>A0A2S0KIP9_9ACTN</name>
<dbReference type="InterPro" id="IPR003785">
    <property type="entry name" value="Creatininase/forma_Hydrolase"/>
</dbReference>
<comment type="similarity">
    <text evidence="5">Belongs to the creatininase superfamily.</text>
</comment>
<gene>
    <name evidence="6" type="primary">mftE</name>
    <name evidence="6" type="ORF">C6V83_16175</name>
</gene>
<evidence type="ECO:0000256" key="5">
    <source>
        <dbReference type="ARBA" id="ARBA00024029"/>
    </source>
</evidence>
<dbReference type="GO" id="GO:0009231">
    <property type="term" value="P:riboflavin biosynthetic process"/>
    <property type="evidence" value="ECO:0007669"/>
    <property type="project" value="TreeGrafter"/>
</dbReference>
<dbReference type="AlphaFoldDB" id="A0A2S0KIP9"/>
<reference evidence="6 7" key="1">
    <citation type="submission" date="2018-03" db="EMBL/GenBank/DDBJ databases">
        <title>Characteristics and genome of n-alkane degrading marine bacteria Gordonia iterans isolated from crude oil contaminated in Tae-an, South Korea.</title>
        <authorList>
            <person name="Lee S.-S."/>
            <person name="Kim H."/>
        </authorList>
    </citation>
    <scope>NUCLEOTIDE SEQUENCE [LARGE SCALE GENOMIC DNA]</scope>
    <source>
        <strain evidence="6 7">Co17</strain>
    </source>
</reference>
<evidence type="ECO:0000256" key="4">
    <source>
        <dbReference type="ARBA" id="ARBA00022833"/>
    </source>
</evidence>
<dbReference type="Gene3D" id="3.40.50.10310">
    <property type="entry name" value="Creatininase"/>
    <property type="match status" value="1"/>
</dbReference>
<dbReference type="GO" id="GO:0046872">
    <property type="term" value="F:metal ion binding"/>
    <property type="evidence" value="ECO:0007669"/>
    <property type="project" value="UniProtKB-KW"/>
</dbReference>
<dbReference type="OrthoDB" id="9801445at2"/>
<dbReference type="Pfam" id="PF02633">
    <property type="entry name" value="Creatininase"/>
    <property type="match status" value="1"/>
</dbReference>
<proteinExistence type="inferred from homology"/>
<keyword evidence="4" id="KW-0862">Zinc</keyword>
<sequence length="246" mass="25124">MNDVPELSSAVWPEIGGSAVTLVVPLGSVEQHGPHLPLDTDTRIAGEVARRAVSALAAKSADAEGGRAADVRLAPSMPYGASGEHEGFPGTVSIGTEALTSVLLELGRSACRWAVRLLFVNGHGGNGAAVLAAVGTLRAEGRDAAWFPCAFPDADPHAGFTETSVLLEISPNDVHMHAAEPGDVRPITDIIGELRSVGVAGVSPNGVLGDPTGATGAHGARLLDVAAARLATAVDRWDVDSSGRLR</sequence>
<dbReference type="PANTHER" id="PTHR35005:SF1">
    <property type="entry name" value="2-AMINO-5-FORMYLAMINO-6-RIBOSYLAMINOPYRIMIDIN-4(3H)-ONE 5'-MONOPHOSPHATE DEFORMYLASE"/>
    <property type="match status" value="1"/>
</dbReference>
<dbReference type="InterPro" id="IPR023871">
    <property type="entry name" value="MftE"/>
</dbReference>
<dbReference type="PANTHER" id="PTHR35005">
    <property type="entry name" value="3-DEHYDRO-SCYLLO-INOSOSE HYDROLASE"/>
    <property type="match status" value="1"/>
</dbReference>
<keyword evidence="2" id="KW-0479">Metal-binding</keyword>
<comment type="cofactor">
    <cofactor evidence="1">
        <name>Zn(2+)</name>
        <dbReference type="ChEBI" id="CHEBI:29105"/>
    </cofactor>
</comment>
<dbReference type="Proteomes" id="UP000239814">
    <property type="component" value="Chromosome"/>
</dbReference>
<dbReference type="KEGG" id="git:C6V83_16175"/>
<protein>
    <submittedName>
        <fullName evidence="6">Mycofactocin biosynthesis peptidyl-dipeptidase MftE</fullName>
    </submittedName>
</protein>
<evidence type="ECO:0000256" key="1">
    <source>
        <dbReference type="ARBA" id="ARBA00001947"/>
    </source>
</evidence>
<dbReference type="RefSeq" id="WP_105943261.1">
    <property type="nucleotide sequence ID" value="NZ_CP027433.1"/>
</dbReference>
<keyword evidence="7" id="KW-1185">Reference proteome</keyword>
<dbReference type="SUPFAM" id="SSF102215">
    <property type="entry name" value="Creatininase"/>
    <property type="match status" value="1"/>
</dbReference>
<dbReference type="EMBL" id="CP027433">
    <property type="protein sequence ID" value="AVM01557.1"/>
    <property type="molecule type" value="Genomic_DNA"/>
</dbReference>
<evidence type="ECO:0000313" key="6">
    <source>
        <dbReference type="EMBL" id="AVM01557.1"/>
    </source>
</evidence>
<dbReference type="GO" id="GO:0016811">
    <property type="term" value="F:hydrolase activity, acting on carbon-nitrogen (but not peptide) bonds, in linear amides"/>
    <property type="evidence" value="ECO:0007669"/>
    <property type="project" value="TreeGrafter"/>
</dbReference>
<accession>A0A2S0KIP9</accession>
<dbReference type="NCBIfam" id="TIGR03964">
    <property type="entry name" value="mycofact_creat"/>
    <property type="match status" value="1"/>
</dbReference>
<evidence type="ECO:0000256" key="3">
    <source>
        <dbReference type="ARBA" id="ARBA00022801"/>
    </source>
</evidence>
<evidence type="ECO:0000256" key="2">
    <source>
        <dbReference type="ARBA" id="ARBA00022723"/>
    </source>
</evidence>
<keyword evidence="3" id="KW-0378">Hydrolase</keyword>
<organism evidence="6 7">
    <name type="scientific">Gordonia iterans</name>
    <dbReference type="NCBI Taxonomy" id="1004901"/>
    <lineage>
        <taxon>Bacteria</taxon>
        <taxon>Bacillati</taxon>
        <taxon>Actinomycetota</taxon>
        <taxon>Actinomycetes</taxon>
        <taxon>Mycobacteriales</taxon>
        <taxon>Gordoniaceae</taxon>
        <taxon>Gordonia</taxon>
    </lineage>
</organism>